<evidence type="ECO:0000256" key="2">
    <source>
        <dbReference type="ARBA" id="ARBA00022448"/>
    </source>
</evidence>
<dbReference type="SUPFAM" id="SSF161098">
    <property type="entry name" value="MetI-like"/>
    <property type="match status" value="1"/>
</dbReference>
<dbReference type="InterPro" id="IPR000515">
    <property type="entry name" value="MetI-like"/>
</dbReference>
<keyword evidence="2 7" id="KW-0813">Transport</keyword>
<keyword evidence="10" id="KW-1185">Reference proteome</keyword>
<dbReference type="STRING" id="926569.ANT_11450"/>
<keyword evidence="4 7" id="KW-0812">Transmembrane</keyword>
<dbReference type="KEGG" id="atm:ANT_11450"/>
<protein>
    <submittedName>
        <fullName evidence="9">ABC transporter permease protein</fullName>
    </submittedName>
</protein>
<keyword evidence="3" id="KW-1003">Cell membrane</keyword>
<dbReference type="Proteomes" id="UP000008922">
    <property type="component" value="Chromosome"/>
</dbReference>
<organism evidence="9 10">
    <name type="scientific">Anaerolinea thermophila (strain DSM 14523 / JCM 11388 / NBRC 100420 / UNI-1)</name>
    <dbReference type="NCBI Taxonomy" id="926569"/>
    <lineage>
        <taxon>Bacteria</taxon>
        <taxon>Bacillati</taxon>
        <taxon>Chloroflexota</taxon>
        <taxon>Anaerolineae</taxon>
        <taxon>Anaerolineales</taxon>
        <taxon>Anaerolineaceae</taxon>
        <taxon>Anaerolinea</taxon>
    </lineage>
</organism>
<dbReference type="GO" id="GO:0005886">
    <property type="term" value="C:plasma membrane"/>
    <property type="evidence" value="ECO:0007669"/>
    <property type="project" value="UniProtKB-SubCell"/>
</dbReference>
<comment type="similarity">
    <text evidence="7">Belongs to the binding-protein-dependent transport system permease family.</text>
</comment>
<dbReference type="EMBL" id="AP012029">
    <property type="protein sequence ID" value="BAJ63179.1"/>
    <property type="molecule type" value="Genomic_DNA"/>
</dbReference>
<dbReference type="InParanoid" id="E8N415"/>
<dbReference type="InterPro" id="IPR051393">
    <property type="entry name" value="ABC_transporter_permease"/>
</dbReference>
<name>E8N415_ANATU</name>
<reference evidence="9 10" key="1">
    <citation type="submission" date="2010-12" db="EMBL/GenBank/DDBJ databases">
        <title>Whole genome sequence of Anaerolinea thermophila UNI-1.</title>
        <authorList>
            <person name="Narita-Yamada S."/>
            <person name="Kishi E."/>
            <person name="Watanabe Y."/>
            <person name="Takasaki K."/>
            <person name="Ankai A."/>
            <person name="Oguchi A."/>
            <person name="Fukui S."/>
            <person name="Takahashi M."/>
            <person name="Yashiro I."/>
            <person name="Hosoyama A."/>
            <person name="Sekiguchi Y."/>
            <person name="Hanada S."/>
            <person name="Fujita N."/>
        </authorList>
    </citation>
    <scope>NUCLEOTIDE SEQUENCE [LARGE SCALE GENOMIC DNA]</scope>
    <source>
        <strain evidence="10">DSM 14523 / JCM 11388 / NBRC 100420 / UNI-1</strain>
    </source>
</reference>
<comment type="subcellular location">
    <subcellularLocation>
        <location evidence="1 7">Cell membrane</location>
        <topology evidence="1 7">Multi-pass membrane protein</topology>
    </subcellularLocation>
</comment>
<feature type="transmembrane region" description="Helical" evidence="7">
    <location>
        <begin position="115"/>
        <end position="134"/>
    </location>
</feature>
<gene>
    <name evidence="9" type="ordered locus">ANT_11450</name>
</gene>
<evidence type="ECO:0000256" key="7">
    <source>
        <dbReference type="RuleBase" id="RU363032"/>
    </source>
</evidence>
<evidence type="ECO:0000256" key="5">
    <source>
        <dbReference type="ARBA" id="ARBA00022989"/>
    </source>
</evidence>
<dbReference type="Gene3D" id="1.10.3720.10">
    <property type="entry name" value="MetI-like"/>
    <property type="match status" value="1"/>
</dbReference>
<feature type="transmembrane region" description="Helical" evidence="7">
    <location>
        <begin position="82"/>
        <end position="103"/>
    </location>
</feature>
<dbReference type="OrthoDB" id="9779462at2"/>
<dbReference type="RefSeq" id="WP_013559567.1">
    <property type="nucleotide sequence ID" value="NC_014960.1"/>
</dbReference>
<accession>E8N415</accession>
<evidence type="ECO:0000313" key="9">
    <source>
        <dbReference type="EMBL" id="BAJ63179.1"/>
    </source>
</evidence>
<evidence type="ECO:0000256" key="4">
    <source>
        <dbReference type="ARBA" id="ARBA00022692"/>
    </source>
</evidence>
<dbReference type="eggNOG" id="COG1175">
    <property type="taxonomic scope" value="Bacteria"/>
</dbReference>
<feature type="domain" description="ABC transmembrane type-1" evidence="8">
    <location>
        <begin position="76"/>
        <end position="293"/>
    </location>
</feature>
<feature type="transmembrane region" description="Helical" evidence="7">
    <location>
        <begin position="215"/>
        <end position="235"/>
    </location>
</feature>
<keyword evidence="5 7" id="KW-1133">Transmembrane helix</keyword>
<keyword evidence="6 7" id="KW-0472">Membrane</keyword>
<evidence type="ECO:0000313" key="10">
    <source>
        <dbReference type="Proteomes" id="UP000008922"/>
    </source>
</evidence>
<feature type="transmembrane region" description="Helical" evidence="7">
    <location>
        <begin position="12"/>
        <end position="32"/>
    </location>
</feature>
<evidence type="ECO:0000256" key="3">
    <source>
        <dbReference type="ARBA" id="ARBA00022475"/>
    </source>
</evidence>
<dbReference type="HOGENOM" id="CLU_016047_0_2_0"/>
<dbReference type="CDD" id="cd06261">
    <property type="entry name" value="TM_PBP2"/>
    <property type="match status" value="1"/>
</dbReference>
<dbReference type="Pfam" id="PF00528">
    <property type="entry name" value="BPD_transp_1"/>
    <property type="match status" value="1"/>
</dbReference>
<proteinExistence type="inferred from homology"/>
<dbReference type="GO" id="GO:0055085">
    <property type="term" value="P:transmembrane transport"/>
    <property type="evidence" value="ECO:0007669"/>
    <property type="project" value="InterPro"/>
</dbReference>
<feature type="transmembrane region" description="Helical" evidence="7">
    <location>
        <begin position="275"/>
        <end position="294"/>
    </location>
</feature>
<dbReference type="AlphaFoldDB" id="E8N415"/>
<feature type="transmembrane region" description="Helical" evidence="7">
    <location>
        <begin position="154"/>
        <end position="173"/>
    </location>
</feature>
<dbReference type="PANTHER" id="PTHR30193">
    <property type="entry name" value="ABC TRANSPORTER PERMEASE PROTEIN"/>
    <property type="match status" value="1"/>
</dbReference>
<dbReference type="InterPro" id="IPR035906">
    <property type="entry name" value="MetI-like_sf"/>
</dbReference>
<evidence type="ECO:0000256" key="6">
    <source>
        <dbReference type="ARBA" id="ARBA00023136"/>
    </source>
</evidence>
<evidence type="ECO:0000259" key="8">
    <source>
        <dbReference type="PROSITE" id="PS50928"/>
    </source>
</evidence>
<dbReference type="PANTHER" id="PTHR30193:SF37">
    <property type="entry name" value="INNER MEMBRANE ABC TRANSPORTER PERMEASE PROTEIN YCJO"/>
    <property type="match status" value="1"/>
</dbReference>
<evidence type="ECO:0000256" key="1">
    <source>
        <dbReference type="ARBA" id="ARBA00004651"/>
    </source>
</evidence>
<dbReference type="PROSITE" id="PS50928">
    <property type="entry name" value="ABC_TM1"/>
    <property type="match status" value="1"/>
</dbReference>
<sequence length="301" mass="34463">MENKKRKINLIPYLFILPHLIFFAIFVGYPFFNGLYISFFQYDYLRPEATTFVGLKNYIDLFTPGTVKFLEFWNSMKVTVTFVIWSVPFLVLIPLGLAVLLNLKIPGTNFFRATFFAPWVLSVAVISLIWWWIFQSEGGLLNYYLKMFGLPTPRWLSTMPYAMITIVVATVWWTMGYNMIIFLAALQDIPPELYEAAEIDGANSWQRFINVTLPMLQPVLVFIIIITIIASFNLLGQPMMMTRGGPAQPTGGGATEPVMLRIFTEGFVRPFQGSAAAMSVIVALIMVIFSYANFRIFRQRE</sequence>